<dbReference type="CDD" id="cd07516">
    <property type="entry name" value="HAD_Pase"/>
    <property type="match status" value="1"/>
</dbReference>
<dbReference type="NCBIfam" id="TIGR01484">
    <property type="entry name" value="HAD-SF-IIB"/>
    <property type="match status" value="1"/>
</dbReference>
<dbReference type="SFLD" id="SFLDG01140">
    <property type="entry name" value="C2.B:_Phosphomannomutase_and_P"/>
    <property type="match status" value="1"/>
</dbReference>
<gene>
    <name evidence="1" type="ORF">INT76_00895</name>
</gene>
<name>A0ABX7YLC1_9STRE</name>
<dbReference type="SFLD" id="SFLDS00003">
    <property type="entry name" value="Haloacid_Dehalogenase"/>
    <property type="match status" value="1"/>
</dbReference>
<dbReference type="PRINTS" id="PR00119">
    <property type="entry name" value="CATATPASE"/>
</dbReference>
<dbReference type="RefSeq" id="WP_212571175.1">
    <property type="nucleotide sequence ID" value="NZ_CP073084.1"/>
</dbReference>
<dbReference type="Gene3D" id="3.30.1240.10">
    <property type="match status" value="1"/>
</dbReference>
<dbReference type="InterPro" id="IPR006379">
    <property type="entry name" value="HAD-SF_hydro_IIB"/>
</dbReference>
<keyword evidence="2" id="KW-1185">Reference proteome</keyword>
<dbReference type="InterPro" id="IPR036412">
    <property type="entry name" value="HAD-like_sf"/>
</dbReference>
<dbReference type="Proteomes" id="UP000677616">
    <property type="component" value="Chromosome"/>
</dbReference>
<evidence type="ECO:0000313" key="1">
    <source>
        <dbReference type="EMBL" id="QUE54485.1"/>
    </source>
</evidence>
<dbReference type="PROSITE" id="PS01228">
    <property type="entry name" value="COF_1"/>
    <property type="match status" value="1"/>
</dbReference>
<reference evidence="1 2" key="1">
    <citation type="submission" date="2021-04" db="EMBL/GenBank/DDBJ databases">
        <title>Complete genome sequence of a novel Streptococcus species.</title>
        <authorList>
            <person name="Teng J.L.L."/>
        </authorList>
    </citation>
    <scope>NUCLEOTIDE SEQUENCE [LARGE SCALE GENOMIC DNA]</scope>
    <source>
        <strain evidence="1 2">HKU75</strain>
    </source>
</reference>
<dbReference type="EMBL" id="CP073084">
    <property type="protein sequence ID" value="QUE54485.1"/>
    <property type="molecule type" value="Genomic_DNA"/>
</dbReference>
<dbReference type="InterPro" id="IPR023214">
    <property type="entry name" value="HAD_sf"/>
</dbReference>
<dbReference type="Gene3D" id="3.40.50.1000">
    <property type="entry name" value="HAD superfamily/HAD-like"/>
    <property type="match status" value="1"/>
</dbReference>
<protein>
    <submittedName>
        <fullName evidence="1">HAD family phosphatase</fullName>
    </submittedName>
</protein>
<organism evidence="1 2">
    <name type="scientific">Streptococcus oriscaviae</name>
    <dbReference type="NCBI Taxonomy" id="2781599"/>
    <lineage>
        <taxon>Bacteria</taxon>
        <taxon>Bacillati</taxon>
        <taxon>Bacillota</taxon>
        <taxon>Bacilli</taxon>
        <taxon>Lactobacillales</taxon>
        <taxon>Streptococcaceae</taxon>
        <taxon>Streptococcus</taxon>
    </lineage>
</organism>
<dbReference type="SUPFAM" id="SSF56784">
    <property type="entry name" value="HAD-like"/>
    <property type="match status" value="1"/>
</dbReference>
<dbReference type="Pfam" id="PF08282">
    <property type="entry name" value="Hydrolase_3"/>
    <property type="match status" value="1"/>
</dbReference>
<dbReference type="InterPro" id="IPR000150">
    <property type="entry name" value="Cof"/>
</dbReference>
<proteinExistence type="predicted"/>
<dbReference type="PANTHER" id="PTHR10000:SF8">
    <property type="entry name" value="HAD SUPERFAMILY HYDROLASE-LIKE, TYPE 3"/>
    <property type="match status" value="1"/>
</dbReference>
<sequence length="277" mass="30226">MYQLIAFDMDGTLLTNQHLIAPESQTAIQAASQAGKEVVLSTGRALVETTFYRQDLPTVRYAILASGALVYDYQEEKVLAKQAIPASIVDIIRKQVAEEDLMVVAMIDGQVYVQASHVEGIAAYHMSPYQSLYHQVAVLVENSCDLLAQERNHFEKINLYHRTKEARDLTYQLLSQESITIVKSEVSGVEVTAKGMEKGQGLGFLSRLLDIPLAACIAVGDADNDESAMKVAGLGVAMGNANDRIKDLADVVVADNNSGGCAEAIERYLLNNYPTKK</sequence>
<dbReference type="PROSITE" id="PS01229">
    <property type="entry name" value="COF_2"/>
    <property type="match status" value="1"/>
</dbReference>
<accession>A0ABX7YLC1</accession>
<evidence type="ECO:0000313" key="2">
    <source>
        <dbReference type="Proteomes" id="UP000677616"/>
    </source>
</evidence>
<dbReference type="NCBIfam" id="TIGR00099">
    <property type="entry name" value="Cof-subfamily"/>
    <property type="match status" value="1"/>
</dbReference>
<dbReference type="PANTHER" id="PTHR10000">
    <property type="entry name" value="PHOSPHOSERINE PHOSPHATASE"/>
    <property type="match status" value="1"/>
</dbReference>